<keyword evidence="4" id="KW-1185">Reference proteome</keyword>
<dbReference type="InterPro" id="IPR013207">
    <property type="entry name" value="LGFP"/>
</dbReference>
<dbReference type="OrthoDB" id="4374516at2"/>
<proteinExistence type="predicted"/>
<reference evidence="3" key="1">
    <citation type="submission" date="2012-02" db="EMBL/GenBank/DDBJ databases">
        <title>Whole genome shotgun sequence of Gordonia otitidis NBRC 100426.</title>
        <authorList>
            <person name="Yoshida I."/>
            <person name="Hosoyama A."/>
            <person name="Tsuchikane K."/>
            <person name="Katsumata H."/>
            <person name="Yamazaki S."/>
            <person name="Fujita N."/>
        </authorList>
    </citation>
    <scope>NUCLEOTIDE SEQUENCE [LARGE SCALE GENOMIC DNA]</scope>
    <source>
        <strain evidence="3">NBRC 100426</strain>
    </source>
</reference>
<dbReference type="EMBL" id="BAFB01000077">
    <property type="protein sequence ID" value="GAB33710.1"/>
    <property type="molecule type" value="Genomic_DNA"/>
</dbReference>
<evidence type="ECO:0000313" key="3">
    <source>
        <dbReference type="EMBL" id="GAB33710.1"/>
    </source>
</evidence>
<dbReference type="RefSeq" id="WP_007237954.1">
    <property type="nucleotide sequence ID" value="NZ_BAFB01000077.1"/>
</dbReference>
<dbReference type="Pfam" id="PF08310">
    <property type="entry name" value="LGFP"/>
    <property type="match status" value="2"/>
</dbReference>
<sequence length="210" mass="20891">MKQSTRRIAGLVAAASAVTLIAAGCSDDNDSNSAASSPSSAAEGTSGMEGMAGMSGSAAAGASVDLKAADGSTVKLTGPIAAKYKAATEQQKTDLGAPSTGAEASGTGENGVVFQQFAGGVITAKNSEESTPAYITWGKIRDAWNVKRDAEGNPSADGKGGSQGPLGTATSDETDENGVKTSTFEHGKITWTASTDKVEVTVNGKVVPAQ</sequence>
<keyword evidence="2" id="KW-0732">Signal</keyword>
<dbReference type="PROSITE" id="PS51257">
    <property type="entry name" value="PROKAR_LIPOPROTEIN"/>
    <property type="match status" value="1"/>
</dbReference>
<dbReference type="STRING" id="1108044.GOOTI_077_00310"/>
<evidence type="ECO:0000313" key="4">
    <source>
        <dbReference type="Proteomes" id="UP000005038"/>
    </source>
</evidence>
<feature type="signal peptide" evidence="2">
    <location>
        <begin position="1"/>
        <end position="22"/>
    </location>
</feature>
<name>H5TJQ2_GORO1</name>
<gene>
    <name evidence="3" type="ORF">GOOTI_077_00310</name>
</gene>
<feature type="region of interest" description="Disordered" evidence="1">
    <location>
        <begin position="26"/>
        <end position="55"/>
    </location>
</feature>
<dbReference type="AlphaFoldDB" id="H5TJQ2"/>
<feature type="compositionally biased region" description="Low complexity" evidence="1">
    <location>
        <begin position="31"/>
        <end position="55"/>
    </location>
</feature>
<comment type="caution">
    <text evidence="3">The sequence shown here is derived from an EMBL/GenBank/DDBJ whole genome shotgun (WGS) entry which is preliminary data.</text>
</comment>
<organism evidence="3 4">
    <name type="scientific">Gordonia otitidis (strain DSM 44809 / CCUG 52243 / JCM 12355 / NBRC 100426 / IFM 10032)</name>
    <dbReference type="NCBI Taxonomy" id="1108044"/>
    <lineage>
        <taxon>Bacteria</taxon>
        <taxon>Bacillati</taxon>
        <taxon>Actinomycetota</taxon>
        <taxon>Actinomycetes</taxon>
        <taxon>Mycobacteriales</taxon>
        <taxon>Gordoniaceae</taxon>
        <taxon>Gordonia</taxon>
    </lineage>
</organism>
<dbReference type="Proteomes" id="UP000005038">
    <property type="component" value="Unassembled WGS sequence"/>
</dbReference>
<feature type="region of interest" description="Disordered" evidence="1">
    <location>
        <begin position="146"/>
        <end position="186"/>
    </location>
</feature>
<protein>
    <recommendedName>
        <fullName evidence="5">LGFP repeat protein</fullName>
    </recommendedName>
</protein>
<evidence type="ECO:0008006" key="5">
    <source>
        <dbReference type="Google" id="ProtNLM"/>
    </source>
</evidence>
<evidence type="ECO:0000256" key="2">
    <source>
        <dbReference type="SAM" id="SignalP"/>
    </source>
</evidence>
<accession>H5TJQ2</accession>
<evidence type="ECO:0000256" key="1">
    <source>
        <dbReference type="SAM" id="MobiDB-lite"/>
    </source>
</evidence>
<feature type="chain" id="PRO_5038696647" description="LGFP repeat protein" evidence="2">
    <location>
        <begin position="23"/>
        <end position="210"/>
    </location>
</feature>